<comment type="caution">
    <text evidence="9">The sequence shown here is derived from an EMBL/GenBank/DDBJ whole genome shotgun (WGS) entry which is preliminary data.</text>
</comment>
<name>A0A7J3SJU1_9CREN</name>
<dbReference type="AlphaFoldDB" id="A0A7J3SJU1"/>
<keyword evidence="3" id="KW-1003">Cell membrane</keyword>
<dbReference type="PROSITE" id="PS50928">
    <property type="entry name" value="ABC_TM1"/>
    <property type="match status" value="1"/>
</dbReference>
<feature type="transmembrane region" description="Helical" evidence="7">
    <location>
        <begin position="74"/>
        <end position="97"/>
    </location>
</feature>
<dbReference type="PANTHER" id="PTHR30151">
    <property type="entry name" value="ALKANE SULFONATE ABC TRANSPORTER-RELATED, MEMBRANE SUBUNIT"/>
    <property type="match status" value="1"/>
</dbReference>
<dbReference type="InterPro" id="IPR035906">
    <property type="entry name" value="MetI-like_sf"/>
</dbReference>
<accession>A0A7J3SJU1</accession>
<dbReference type="GO" id="GO:0005886">
    <property type="term" value="C:plasma membrane"/>
    <property type="evidence" value="ECO:0007669"/>
    <property type="project" value="UniProtKB-SubCell"/>
</dbReference>
<evidence type="ECO:0000256" key="5">
    <source>
        <dbReference type="ARBA" id="ARBA00022989"/>
    </source>
</evidence>
<protein>
    <submittedName>
        <fullName evidence="9">ABC transporter permease subunit</fullName>
    </submittedName>
</protein>
<feature type="transmembrane region" description="Helical" evidence="7">
    <location>
        <begin position="48"/>
        <end position="68"/>
    </location>
</feature>
<feature type="transmembrane region" description="Helical" evidence="7">
    <location>
        <begin position="15"/>
        <end position="36"/>
    </location>
</feature>
<organism evidence="9">
    <name type="scientific">Fervidicoccus fontis</name>
    <dbReference type="NCBI Taxonomy" id="683846"/>
    <lineage>
        <taxon>Archaea</taxon>
        <taxon>Thermoproteota</taxon>
        <taxon>Thermoprotei</taxon>
        <taxon>Fervidicoccales</taxon>
        <taxon>Fervidicoccaceae</taxon>
        <taxon>Fervidicoccus</taxon>
    </lineage>
</organism>
<dbReference type="Pfam" id="PF00528">
    <property type="entry name" value="BPD_transp_1"/>
    <property type="match status" value="1"/>
</dbReference>
<evidence type="ECO:0000256" key="2">
    <source>
        <dbReference type="ARBA" id="ARBA00022448"/>
    </source>
</evidence>
<keyword evidence="4 7" id="KW-0812">Transmembrane</keyword>
<feature type="domain" description="ABC transmembrane type-1" evidence="8">
    <location>
        <begin position="11"/>
        <end position="192"/>
    </location>
</feature>
<evidence type="ECO:0000256" key="6">
    <source>
        <dbReference type="ARBA" id="ARBA00023136"/>
    </source>
</evidence>
<evidence type="ECO:0000256" key="7">
    <source>
        <dbReference type="RuleBase" id="RU363032"/>
    </source>
</evidence>
<dbReference type="PANTHER" id="PTHR30151:SF0">
    <property type="entry name" value="ABC TRANSPORTER PERMEASE PROTEIN MJ0413-RELATED"/>
    <property type="match status" value="1"/>
</dbReference>
<sequence length="205" mass="22177">MEGPRPIFLNIGKTLANTIAGFLISLGLTLIAIALYHLNDHLAAFVEALNTFIQSVSALIWTLIFLLIFGLTSILPPISVVAATSFPILLTLSLNGSKVVLEKYGDIAKVMRAQKLQLIKYFVMPGIVPYIASGSRAAVGNSLRISVVAEALGSSGGVGYMLVYCYNLGYKGGVFAWSLVLIALMMLVDGIVLRPLERWARNWMS</sequence>
<keyword evidence="2 7" id="KW-0813">Transport</keyword>
<evidence type="ECO:0000256" key="4">
    <source>
        <dbReference type="ARBA" id="ARBA00022692"/>
    </source>
</evidence>
<evidence type="ECO:0000313" key="9">
    <source>
        <dbReference type="EMBL" id="HGZ59880.1"/>
    </source>
</evidence>
<comment type="similarity">
    <text evidence="7">Belongs to the binding-protein-dependent transport system permease family.</text>
</comment>
<keyword evidence="6 7" id="KW-0472">Membrane</keyword>
<feature type="transmembrane region" description="Helical" evidence="7">
    <location>
        <begin position="118"/>
        <end position="139"/>
    </location>
</feature>
<dbReference type="GO" id="GO:0055085">
    <property type="term" value="P:transmembrane transport"/>
    <property type="evidence" value="ECO:0007669"/>
    <property type="project" value="InterPro"/>
</dbReference>
<gene>
    <name evidence="9" type="ORF">ENW83_01560</name>
</gene>
<dbReference type="EMBL" id="DTLS01000044">
    <property type="protein sequence ID" value="HGZ59880.1"/>
    <property type="molecule type" value="Genomic_DNA"/>
</dbReference>
<dbReference type="SUPFAM" id="SSF161098">
    <property type="entry name" value="MetI-like"/>
    <property type="match status" value="1"/>
</dbReference>
<feature type="transmembrane region" description="Helical" evidence="7">
    <location>
        <begin position="145"/>
        <end position="167"/>
    </location>
</feature>
<dbReference type="Gene3D" id="1.10.3720.10">
    <property type="entry name" value="MetI-like"/>
    <property type="match status" value="1"/>
</dbReference>
<keyword evidence="5 7" id="KW-1133">Transmembrane helix</keyword>
<evidence type="ECO:0000256" key="1">
    <source>
        <dbReference type="ARBA" id="ARBA00004651"/>
    </source>
</evidence>
<dbReference type="InterPro" id="IPR000515">
    <property type="entry name" value="MetI-like"/>
</dbReference>
<evidence type="ECO:0000259" key="8">
    <source>
        <dbReference type="PROSITE" id="PS50928"/>
    </source>
</evidence>
<feature type="transmembrane region" description="Helical" evidence="7">
    <location>
        <begin position="174"/>
        <end position="196"/>
    </location>
</feature>
<reference evidence="9" key="1">
    <citation type="journal article" date="2020" name="mSystems">
        <title>Genome- and Community-Level Interaction Insights into Carbon Utilization and Element Cycling Functions of Hydrothermarchaeota in Hydrothermal Sediment.</title>
        <authorList>
            <person name="Zhou Z."/>
            <person name="Liu Y."/>
            <person name="Xu W."/>
            <person name="Pan J."/>
            <person name="Luo Z.H."/>
            <person name="Li M."/>
        </authorList>
    </citation>
    <scope>NUCLEOTIDE SEQUENCE [LARGE SCALE GENOMIC DNA]</scope>
    <source>
        <strain evidence="9">SpSt-885</strain>
    </source>
</reference>
<evidence type="ECO:0000256" key="3">
    <source>
        <dbReference type="ARBA" id="ARBA00022475"/>
    </source>
</evidence>
<comment type="subcellular location">
    <subcellularLocation>
        <location evidence="1 7">Cell membrane</location>
        <topology evidence="1 7">Multi-pass membrane protein</topology>
    </subcellularLocation>
</comment>
<proteinExistence type="inferred from homology"/>